<evidence type="ECO:0000313" key="2">
    <source>
        <dbReference type="Proteomes" id="UP000500909"/>
    </source>
</evidence>
<dbReference type="EMBL" id="MT024868">
    <property type="protein sequence ID" value="QIN94374.1"/>
    <property type="molecule type" value="Genomic_DNA"/>
</dbReference>
<reference evidence="1 2" key="1">
    <citation type="submission" date="2020-02" db="EMBL/GenBank/DDBJ databases">
        <authorList>
            <person name="Bojorquez D.A."/>
            <person name="Alcantara J.K.D.L."/>
            <person name="Arambulo J.M.L."/>
            <person name="Budzinski C.A."/>
            <person name="Campbell G.A."/>
            <person name="Dosanjh M.K."/>
            <person name="Gallardo M.A."/>
            <person name="Huang C."/>
            <person name="Nguyen N."/>
            <person name="Yee O.M."/>
            <person name="Ngo R.T."/>
            <person name="Kapinos A."/>
            <person name="Freise A.C."/>
            <person name="Reddi K."/>
            <person name="Moberg-Parker J."/>
            <person name="Garlena R.A."/>
            <person name="Russell D.A."/>
            <person name="Pope W.H."/>
            <person name="Jacobs-Sera D."/>
            <person name="Hatfull G.F."/>
        </authorList>
    </citation>
    <scope>NUCLEOTIDE SEQUENCE [LARGE SCALE GENOMIC DNA]</scope>
</reference>
<evidence type="ECO:0000313" key="1">
    <source>
        <dbReference type="EMBL" id="QIN94374.1"/>
    </source>
</evidence>
<organism evidence="1 2">
    <name type="scientific">Arthrobacter phage Abba</name>
    <dbReference type="NCBI Taxonomy" id="2713256"/>
    <lineage>
        <taxon>Viruses</taxon>
        <taxon>Duplodnaviria</taxon>
        <taxon>Heunggongvirae</taxon>
        <taxon>Uroviricota</taxon>
        <taxon>Caudoviricetes</taxon>
        <taxon>Berryhillviridae</taxon>
        <taxon>Ayohtrevirus</taxon>
        <taxon>Ayohtrevirus abba</taxon>
    </lineage>
</organism>
<name>A0A6G8R2F5_9CAUD</name>
<dbReference type="KEGG" id="vg:55816766"/>
<dbReference type="GeneID" id="55816766"/>
<sequence length="236" mass="26935">MSNETRALANFAADVADHELTIKHDAGLYRHLLIKAPGAREFWHEIITSPGQLTVRGDMGAYVFARLDDMFDFFVDDSRAGNWINPGYWAEKLEAAAPDSPARVYSTAVAERVIREHATELRESWDYLADPLAYWAEIDELVNVAEQGEDRLRQAVEDFEHWGATFSDSHEWDFSDYSYRFIWNLHAIVRAIKSYRAVKRAQAPERADRVTLARNDGMTLAELRLEAAQRVSGGTR</sequence>
<gene>
    <name evidence="1" type="primary">45</name>
    <name evidence="1" type="ORF">SEA_ABBA_45</name>
</gene>
<dbReference type="RefSeq" id="YP_009887311.1">
    <property type="nucleotide sequence ID" value="NC_049498.1"/>
</dbReference>
<dbReference type="Proteomes" id="UP000500909">
    <property type="component" value="Segment"/>
</dbReference>
<accession>A0A6G8R2F5</accession>
<proteinExistence type="predicted"/>
<protein>
    <submittedName>
        <fullName evidence="1">Uncharacterized protein</fullName>
    </submittedName>
</protein>
<keyword evidence="2" id="KW-1185">Reference proteome</keyword>